<evidence type="ECO:0000256" key="7">
    <source>
        <dbReference type="ARBA" id="ARBA00023053"/>
    </source>
</evidence>
<evidence type="ECO:0000256" key="13">
    <source>
        <dbReference type="SAM" id="SignalP"/>
    </source>
</evidence>
<feature type="chain" id="PRO_5042852055" evidence="13">
    <location>
        <begin position="25"/>
        <end position="481"/>
    </location>
</feature>
<evidence type="ECO:0000256" key="6">
    <source>
        <dbReference type="ARBA" id="ARBA00022989"/>
    </source>
</evidence>
<keyword evidence="9 12" id="KW-0472">Membrane</keyword>
<feature type="transmembrane region" description="Helical" evidence="12">
    <location>
        <begin position="213"/>
        <end position="245"/>
    </location>
</feature>
<evidence type="ECO:0000256" key="11">
    <source>
        <dbReference type="RuleBase" id="RU362091"/>
    </source>
</evidence>
<dbReference type="Pfam" id="PF00474">
    <property type="entry name" value="SSF"/>
    <property type="match status" value="1"/>
</dbReference>
<evidence type="ECO:0000256" key="5">
    <source>
        <dbReference type="ARBA" id="ARBA00022692"/>
    </source>
</evidence>
<dbReference type="InterPro" id="IPR051163">
    <property type="entry name" value="Sodium:Solute_Symporter_SSF"/>
</dbReference>
<dbReference type="AlphaFoldDB" id="A0AAQ4FMC7"/>
<keyword evidence="3" id="KW-0813">Transport</keyword>
<comment type="subcellular location">
    <subcellularLocation>
        <location evidence="1">Cell membrane</location>
        <topology evidence="1">Multi-pass membrane protein</topology>
    </subcellularLocation>
</comment>
<feature type="transmembrane region" description="Helical" evidence="12">
    <location>
        <begin position="388"/>
        <end position="408"/>
    </location>
</feature>
<keyword evidence="4" id="KW-1003">Cell membrane</keyword>
<dbReference type="PANTHER" id="PTHR42985">
    <property type="entry name" value="SODIUM-COUPLED MONOCARBOXYLATE TRANSPORTER"/>
    <property type="match status" value="1"/>
</dbReference>
<dbReference type="GO" id="GO:0015293">
    <property type="term" value="F:symporter activity"/>
    <property type="evidence" value="ECO:0007669"/>
    <property type="project" value="TreeGrafter"/>
</dbReference>
<feature type="transmembrane region" description="Helical" evidence="12">
    <location>
        <begin position="40"/>
        <end position="59"/>
    </location>
</feature>
<reference evidence="14 15" key="1">
    <citation type="journal article" date="2023" name="Arcadia Sci">
        <title>De novo assembly of a long-read Amblyomma americanum tick genome.</title>
        <authorList>
            <person name="Chou S."/>
            <person name="Poskanzer K.E."/>
            <person name="Rollins M."/>
            <person name="Thuy-Boun P.S."/>
        </authorList>
    </citation>
    <scope>NUCLEOTIDE SEQUENCE [LARGE SCALE GENOMIC DNA]</scope>
    <source>
        <strain evidence="14">F_SG_1</strain>
        <tissue evidence="14">Salivary glands</tissue>
    </source>
</reference>
<evidence type="ECO:0000256" key="2">
    <source>
        <dbReference type="ARBA" id="ARBA00006434"/>
    </source>
</evidence>
<accession>A0AAQ4FMC7</accession>
<keyword evidence="15" id="KW-1185">Reference proteome</keyword>
<name>A0AAQ4FMC7_AMBAM</name>
<evidence type="ECO:0000313" key="14">
    <source>
        <dbReference type="EMBL" id="KAK8788380.1"/>
    </source>
</evidence>
<dbReference type="InterPro" id="IPR001734">
    <property type="entry name" value="Na/solute_symporter"/>
</dbReference>
<feature type="transmembrane region" description="Helical" evidence="12">
    <location>
        <begin position="120"/>
        <end position="138"/>
    </location>
</feature>
<keyword evidence="8" id="KW-0406">Ion transport</keyword>
<evidence type="ECO:0000313" key="15">
    <source>
        <dbReference type="Proteomes" id="UP001321473"/>
    </source>
</evidence>
<protein>
    <submittedName>
        <fullName evidence="14">Uncharacterized protein</fullName>
    </submittedName>
</protein>
<keyword evidence="5 12" id="KW-0812">Transmembrane</keyword>
<organism evidence="14 15">
    <name type="scientific">Amblyomma americanum</name>
    <name type="common">Lone star tick</name>
    <dbReference type="NCBI Taxonomy" id="6943"/>
    <lineage>
        <taxon>Eukaryota</taxon>
        <taxon>Metazoa</taxon>
        <taxon>Ecdysozoa</taxon>
        <taxon>Arthropoda</taxon>
        <taxon>Chelicerata</taxon>
        <taxon>Arachnida</taxon>
        <taxon>Acari</taxon>
        <taxon>Parasitiformes</taxon>
        <taxon>Ixodida</taxon>
        <taxon>Ixodoidea</taxon>
        <taxon>Ixodidae</taxon>
        <taxon>Amblyomminae</taxon>
        <taxon>Amblyomma</taxon>
    </lineage>
</organism>
<dbReference type="EMBL" id="JARKHS020000872">
    <property type="protein sequence ID" value="KAK8788380.1"/>
    <property type="molecule type" value="Genomic_DNA"/>
</dbReference>
<evidence type="ECO:0000256" key="3">
    <source>
        <dbReference type="ARBA" id="ARBA00022448"/>
    </source>
</evidence>
<comment type="caution">
    <text evidence="14">The sequence shown here is derived from an EMBL/GenBank/DDBJ whole genome shotgun (WGS) entry which is preliminary data.</text>
</comment>
<dbReference type="GO" id="GO:0006814">
    <property type="term" value="P:sodium ion transport"/>
    <property type="evidence" value="ECO:0007669"/>
    <property type="project" value="UniProtKB-KW"/>
</dbReference>
<feature type="transmembrane region" description="Helical" evidence="12">
    <location>
        <begin position="71"/>
        <end position="89"/>
    </location>
</feature>
<evidence type="ECO:0000256" key="4">
    <source>
        <dbReference type="ARBA" id="ARBA00022475"/>
    </source>
</evidence>
<dbReference type="Proteomes" id="UP001321473">
    <property type="component" value="Unassembled WGS sequence"/>
</dbReference>
<evidence type="ECO:0000256" key="10">
    <source>
        <dbReference type="ARBA" id="ARBA00023201"/>
    </source>
</evidence>
<dbReference type="PROSITE" id="PS50283">
    <property type="entry name" value="NA_SOLUT_SYMP_3"/>
    <property type="match status" value="1"/>
</dbReference>
<feature type="transmembrane region" description="Helical" evidence="12">
    <location>
        <begin position="159"/>
        <end position="184"/>
    </location>
</feature>
<keyword evidence="10" id="KW-0739">Sodium transport</keyword>
<proteinExistence type="inferred from homology"/>
<evidence type="ECO:0000256" key="12">
    <source>
        <dbReference type="SAM" id="Phobius"/>
    </source>
</evidence>
<dbReference type="InterPro" id="IPR038377">
    <property type="entry name" value="Na/Glc_symporter_sf"/>
</dbReference>
<keyword evidence="13" id="KW-0732">Signal</keyword>
<keyword evidence="6 12" id="KW-1133">Transmembrane helix</keyword>
<feature type="transmembrane region" description="Helical" evidence="12">
    <location>
        <begin position="266"/>
        <end position="284"/>
    </location>
</feature>
<evidence type="ECO:0000256" key="9">
    <source>
        <dbReference type="ARBA" id="ARBA00023136"/>
    </source>
</evidence>
<evidence type="ECO:0000256" key="8">
    <source>
        <dbReference type="ARBA" id="ARBA00023065"/>
    </source>
</evidence>
<gene>
    <name evidence="14" type="ORF">V5799_021844</name>
</gene>
<keyword evidence="7" id="KW-0915">Sodium</keyword>
<comment type="similarity">
    <text evidence="2 11">Belongs to the sodium:solute symporter (SSF) (TC 2.A.21) family.</text>
</comment>
<dbReference type="Gene3D" id="1.20.1730.10">
    <property type="entry name" value="Sodium/glucose cotransporter"/>
    <property type="match status" value="1"/>
</dbReference>
<evidence type="ECO:0000256" key="1">
    <source>
        <dbReference type="ARBA" id="ARBA00004651"/>
    </source>
</evidence>
<sequence length="481" mass="52437">MRFGSSIAVATCVLFFLFAQTVGALCIYTASLAVSTGFHIPVTWCSLVIGFTGTVYTSLGGLRGVVWTDCVQAVVIVAAPATIVIKVLWDARTRQLRPFTLEDFKPYAFEYKLDFTQDENVWSCLIGLYWSWIYRAGLDQVMVQRYMASRSLPDAKRTAWWGTLLIIAYFLMAAGLGLIMAYWYRDCDPFLAGAISRTDQIIPYYVNTHLSTFVGFCGIFLAGVVGATTSTISSIINSLAAVTYVEFVAHFGKPSQNGSILLPKGLAMVSGTIMSLYAIVVPYMGSAGRVVMVLQNCITSPFVSLSVLGLVFPCVNTKAAVMAALLGCVWQASYTGLDMTYGVSPHRMPAATDGCDLNETVLVKTPETFSMSLAHSRNKQPIFLISSYWSNFLCTNVTILIGVILSLLTDGSKNYKKNLHLTSNWFLKTWVNKGFISDNDLNVATAVAKNEPLLQCSTAINETVIGDDVRNAGDPGTDRAA</sequence>
<feature type="signal peptide" evidence="13">
    <location>
        <begin position="1"/>
        <end position="24"/>
    </location>
</feature>
<dbReference type="PANTHER" id="PTHR42985:SF40">
    <property type="entry name" value="LD47995P-RELATED"/>
    <property type="match status" value="1"/>
</dbReference>
<dbReference type="GO" id="GO:0005886">
    <property type="term" value="C:plasma membrane"/>
    <property type="evidence" value="ECO:0007669"/>
    <property type="project" value="UniProtKB-SubCell"/>
</dbReference>